<reference evidence="3" key="1">
    <citation type="submission" date="2016-11" db="EMBL/GenBank/DDBJ databases">
        <authorList>
            <person name="Varghese N."/>
            <person name="Submissions S."/>
        </authorList>
    </citation>
    <scope>NUCLEOTIDE SEQUENCE [LARGE SCALE GENOMIC DNA]</scope>
    <source>
        <strain evidence="3">DSM 18095</strain>
    </source>
</reference>
<sequence length="482" mass="57171">MTDFFEDNNNFNFGTDFTTSNSSRMKRNKDISDNLKRTLFGGYTKGSVENYVSEFKDSVEHMRENLEFQLKEMMAEKELLSQENDLLKKQFIEAEERVQELQSEYITIKESGNKLLKDLENDKEQLEKEKEELNIHLQNLESQLHLSNNKYKEAKEYIETIELKMNEKNEKLEKNEALLKEKEIELNATNSKVEMIKENLTELQIKLNSKEEQVQNGIILLKEKEKQIARLEEELKDNRNSLMIANEKIQLQEYEINRLEVSTVGQKQQSAHLEVLEEEASELHNRMKLELDDRKNEVEKLTIKLTDRENEINSLLCKLNDLEMKNAELINQNVSYDELREKFEKLYDHYKELEEENEKLMIDKEVLKDYVEKSQIQEREFLLLNKNSESYKEHINSLELDLAEVLAKSELQGKTIQDIMSKYECDQSKIRKLIQEKTNLQAKNVDLLEEIRALHQELIIREDVSKFRKISEASRQSEEDLI</sequence>
<evidence type="ECO:0000313" key="2">
    <source>
        <dbReference type="EMBL" id="SHE93597.1"/>
    </source>
</evidence>
<dbReference type="STRING" id="1123404.SAMN02745784_02288"/>
<dbReference type="RefSeq" id="WP_072976348.1">
    <property type="nucleotide sequence ID" value="NZ_FQTY01000011.1"/>
</dbReference>
<proteinExistence type="predicted"/>
<organism evidence="2 3">
    <name type="scientific">Tissierella praeacuta DSM 18095</name>
    <dbReference type="NCBI Taxonomy" id="1123404"/>
    <lineage>
        <taxon>Bacteria</taxon>
        <taxon>Bacillati</taxon>
        <taxon>Bacillota</taxon>
        <taxon>Tissierellia</taxon>
        <taxon>Tissierellales</taxon>
        <taxon>Tissierellaceae</taxon>
        <taxon>Tissierella</taxon>
    </lineage>
</organism>
<gene>
    <name evidence="2" type="ORF">SAMN02745784_02288</name>
</gene>
<name>A0A1M4XIW3_9FIRM</name>
<keyword evidence="1" id="KW-0175">Coiled coil</keyword>
<evidence type="ECO:0000313" key="3">
    <source>
        <dbReference type="Proteomes" id="UP000184114"/>
    </source>
</evidence>
<dbReference type="AlphaFoldDB" id="A0A1M4XIW3"/>
<feature type="coiled-coil region" evidence="1">
    <location>
        <begin position="56"/>
        <end position="370"/>
    </location>
</feature>
<dbReference type="EMBL" id="FQTY01000011">
    <property type="protein sequence ID" value="SHE93597.1"/>
    <property type="molecule type" value="Genomic_DNA"/>
</dbReference>
<evidence type="ECO:0000256" key="1">
    <source>
        <dbReference type="SAM" id="Coils"/>
    </source>
</evidence>
<dbReference type="Proteomes" id="UP000184114">
    <property type="component" value="Unassembled WGS sequence"/>
</dbReference>
<accession>A0A1M4XIW3</accession>
<dbReference type="GeneID" id="90995351"/>
<protein>
    <submittedName>
        <fullName evidence="2">Uncharacterized protein</fullName>
    </submittedName>
</protein>
<keyword evidence="3" id="KW-1185">Reference proteome</keyword>
<feature type="coiled-coil region" evidence="1">
    <location>
        <begin position="423"/>
        <end position="457"/>
    </location>
</feature>